<name>A0ABU1SDI9_9MICO</name>
<organism evidence="1 2">
    <name type="scientific">Microbacterium resistens</name>
    <dbReference type="NCBI Taxonomy" id="156977"/>
    <lineage>
        <taxon>Bacteria</taxon>
        <taxon>Bacillati</taxon>
        <taxon>Actinomycetota</taxon>
        <taxon>Actinomycetes</taxon>
        <taxon>Micrococcales</taxon>
        <taxon>Microbacteriaceae</taxon>
        <taxon>Microbacterium</taxon>
    </lineage>
</organism>
<accession>A0ABU1SDI9</accession>
<evidence type="ECO:0000313" key="2">
    <source>
        <dbReference type="Proteomes" id="UP001259347"/>
    </source>
</evidence>
<proteinExistence type="predicted"/>
<evidence type="ECO:0000313" key="1">
    <source>
        <dbReference type="EMBL" id="MDR6867666.1"/>
    </source>
</evidence>
<dbReference type="Proteomes" id="UP001259347">
    <property type="component" value="Unassembled WGS sequence"/>
</dbReference>
<dbReference type="EMBL" id="JAVDUM010000009">
    <property type="protein sequence ID" value="MDR6867666.1"/>
    <property type="molecule type" value="Genomic_DNA"/>
</dbReference>
<keyword evidence="2" id="KW-1185">Reference proteome</keyword>
<comment type="caution">
    <text evidence="1">The sequence shown here is derived from an EMBL/GenBank/DDBJ whole genome shotgun (WGS) entry which is preliminary data.</text>
</comment>
<protein>
    <submittedName>
        <fullName evidence="1">Uncharacterized protein</fullName>
    </submittedName>
</protein>
<reference evidence="1 2" key="1">
    <citation type="submission" date="2023-07" db="EMBL/GenBank/DDBJ databases">
        <title>Sorghum-associated microbial communities from plants grown in Nebraska, USA.</title>
        <authorList>
            <person name="Schachtman D."/>
        </authorList>
    </citation>
    <scope>NUCLEOTIDE SEQUENCE [LARGE SCALE GENOMIC DNA]</scope>
    <source>
        <strain evidence="1 2">2980</strain>
    </source>
</reference>
<gene>
    <name evidence="1" type="ORF">J2Y69_002270</name>
</gene>
<sequence length="84" mass="9221">MADQTMVERIKAFGEYDGSADPGEVIRDVWKVASTLLQGSGGDYCACQLFPCECVMRFMDDLAECVTARHPGSRADRPDGSTER</sequence>